<organism evidence="3">
    <name type="scientific">Angomonas deanei</name>
    <dbReference type="NCBI Taxonomy" id="59799"/>
    <lineage>
        <taxon>Eukaryota</taxon>
        <taxon>Discoba</taxon>
        <taxon>Euglenozoa</taxon>
        <taxon>Kinetoplastea</taxon>
        <taxon>Metakinetoplastina</taxon>
        <taxon>Trypanosomatida</taxon>
        <taxon>Trypanosomatidae</taxon>
        <taxon>Strigomonadinae</taxon>
        <taxon>Angomonas</taxon>
    </lineage>
</organism>
<feature type="compositionally biased region" description="Low complexity" evidence="1">
    <location>
        <begin position="890"/>
        <end position="907"/>
    </location>
</feature>
<evidence type="ECO:0000313" key="3">
    <source>
        <dbReference type="EMBL" id="ACS87848.1"/>
    </source>
</evidence>
<feature type="compositionally biased region" description="Polar residues" evidence="1">
    <location>
        <begin position="816"/>
        <end position="827"/>
    </location>
</feature>
<gene>
    <name evidence="3" type="ORF">CDFL6B24_06</name>
</gene>
<dbReference type="PANTHER" id="PTHR43433:SF5">
    <property type="entry name" value="AB HYDROLASE-1 DOMAIN-CONTAINING PROTEIN"/>
    <property type="match status" value="1"/>
</dbReference>
<name>C6K3Q9_9TRYP</name>
<feature type="compositionally biased region" description="Basic and acidic residues" evidence="1">
    <location>
        <begin position="441"/>
        <end position="450"/>
    </location>
</feature>
<feature type="domain" description="AB hydrolase-1" evidence="2">
    <location>
        <begin position="86"/>
        <end position="343"/>
    </location>
</feature>
<accession>C6K3Q9</accession>
<dbReference type="GO" id="GO:0016787">
    <property type="term" value="F:hydrolase activity"/>
    <property type="evidence" value="ECO:0007669"/>
    <property type="project" value="UniProtKB-KW"/>
</dbReference>
<evidence type="ECO:0000259" key="2">
    <source>
        <dbReference type="Pfam" id="PF00561"/>
    </source>
</evidence>
<dbReference type="Gene3D" id="3.40.50.1820">
    <property type="entry name" value="alpha/beta hydrolase"/>
    <property type="match status" value="1"/>
</dbReference>
<dbReference type="ESTHER" id="9tryp-c6k3q9">
    <property type="family name" value="Aclacinomycin-methylesterase_RdmC"/>
</dbReference>
<sequence>MDSTSTSNSTGHAEAKPRPPAFDVHPASSTSTHVPSHSAGQTKKKPHLKHVPHTPQMVVKVRDCPSSQMPIELCYQCFGDPKDGLPPVLLICGLNMQLYAWDEEFCEALVRAGFFVIRYDNRDMGHSTKVERRGRVKAPLLLLPGGAATWLGEKLPYSVEDMAADAWALLDALHIPCAHLFGISMGGMIAQTAALLAPERTISLTSVMSSTNAPDLPQPQLWVKLWMLRKPPRNCTVEELLEFRVNSLRRLLRSALPPDGEFLKKRFLMSLKRSSYSAGLVRQAATIRRAVGRDAALQRLCVPALVVHGAQDVVVPPMHGYRTATMLPYARMLVLKSMGHYFHPAFYRTIVEAFADMAASTDPTKRGLGSRLPSANCLPLGDDEGGIGLTGAEDGSASATAAWRRGGGSVSSPHTNKLDAEHHHFSTHADPAQREGTTITEKVDGSEMARDTQQTAEAPEADGDDDEASMVDPKTLMMASMGAFIQPVVADAASPVGAAVCRSVMVAVPGGNSNPGVPEAVILEKMFLRNPHATPSVPVPTIVRKPAPPPPPPRSPSSKTPAASPTSNSAASTAAFKTGNNSTNNNSNNNSSTSNSTSSCSPAVSGNGGSSKIETKGGPATSVTPPPPPAAAAAAATSRVGSGTHGGGDVASSPLLTSPSKPTMDGGAPATLPRPLPMDGAVPYVPCSPSCWHEAAPFPLRSTKDKTATSAAPSSYPRFHPQVVGVPLEAYLDTHPMERETSGLAILASASGSLANSMALSNNSPHNNNSNNSGSSSGAKQGKEQQAGKESFSAATATATATAFAPSAHEKDKSSKGGSAQATQLSPHTHARSINEASWLSATAVHDATTTELVAVGHPASAEGKEEDLTAREASNYTLSGAGVGGQRKSPGSPSASSSSSSSSTASSEERRENESFLQCQAPAEVVEASALPSL</sequence>
<feature type="region of interest" description="Disordered" evidence="1">
    <location>
        <begin position="1"/>
        <end position="54"/>
    </location>
</feature>
<dbReference type="EMBL" id="GQ153665">
    <property type="protein sequence ID" value="ACS87848.1"/>
    <property type="molecule type" value="Genomic_DNA"/>
</dbReference>
<feature type="compositionally biased region" description="Basic residues" evidence="1">
    <location>
        <begin position="42"/>
        <end position="52"/>
    </location>
</feature>
<reference evidence="3" key="1">
    <citation type="submission" date="2009-05" db="EMBL/GenBank/DDBJ databases">
        <title>The evolution of amastin surface glycoproteins in trypanosomatid parasites.</title>
        <authorList>
            <person name="Jackson A.P."/>
        </authorList>
    </citation>
    <scope>NUCLEOTIDE SEQUENCE</scope>
    <source>
        <strain evidence="3">ATCC 30255</strain>
    </source>
</reference>
<dbReference type="SUPFAM" id="SSF53474">
    <property type="entry name" value="alpha/beta-Hydrolases"/>
    <property type="match status" value="1"/>
</dbReference>
<keyword evidence="3" id="KW-0378">Hydrolase</keyword>
<feature type="region of interest" description="Disordered" evidence="1">
    <location>
        <begin position="858"/>
        <end position="935"/>
    </location>
</feature>
<feature type="compositionally biased region" description="Polar residues" evidence="1">
    <location>
        <begin position="1"/>
        <end position="11"/>
    </location>
</feature>
<feature type="compositionally biased region" description="Low complexity" evidence="1">
    <location>
        <begin position="757"/>
        <end position="777"/>
    </location>
</feature>
<feature type="region of interest" description="Disordered" evidence="1">
    <location>
        <begin position="757"/>
        <end position="830"/>
    </location>
</feature>
<feature type="compositionally biased region" description="Low complexity" evidence="1">
    <location>
        <begin position="791"/>
        <end position="807"/>
    </location>
</feature>
<feature type="compositionally biased region" description="Polar residues" evidence="1">
    <location>
        <begin position="27"/>
        <end position="41"/>
    </location>
</feature>
<evidence type="ECO:0000256" key="1">
    <source>
        <dbReference type="SAM" id="MobiDB-lite"/>
    </source>
</evidence>
<dbReference type="InterPro" id="IPR050471">
    <property type="entry name" value="AB_hydrolase"/>
</dbReference>
<dbReference type="AlphaFoldDB" id="C6K3Q9"/>
<feature type="compositionally biased region" description="Pro residues" evidence="1">
    <location>
        <begin position="546"/>
        <end position="555"/>
    </location>
</feature>
<protein>
    <submittedName>
        <fullName evidence="3">Putative hydrolase-like protein</fullName>
    </submittedName>
</protein>
<dbReference type="InterPro" id="IPR029058">
    <property type="entry name" value="AB_hydrolase_fold"/>
</dbReference>
<feature type="compositionally biased region" description="Low complexity" evidence="1">
    <location>
        <begin position="652"/>
        <end position="663"/>
    </location>
</feature>
<proteinExistence type="predicted"/>
<dbReference type="Pfam" id="PF00561">
    <property type="entry name" value="Abhydrolase_1"/>
    <property type="match status" value="1"/>
</dbReference>
<feature type="compositionally biased region" description="Low complexity" evidence="1">
    <location>
        <begin position="556"/>
        <end position="599"/>
    </location>
</feature>
<dbReference type="InterPro" id="IPR000073">
    <property type="entry name" value="AB_hydrolase_1"/>
</dbReference>
<feature type="region of interest" description="Disordered" evidence="1">
    <location>
        <begin position="532"/>
        <end position="674"/>
    </location>
</feature>
<dbReference type="PANTHER" id="PTHR43433">
    <property type="entry name" value="HYDROLASE, ALPHA/BETA FOLD FAMILY PROTEIN"/>
    <property type="match status" value="1"/>
</dbReference>
<feature type="region of interest" description="Disordered" evidence="1">
    <location>
        <begin position="388"/>
        <end position="467"/>
    </location>
</feature>